<evidence type="ECO:0000256" key="2">
    <source>
        <dbReference type="SAM" id="SignalP"/>
    </source>
</evidence>
<dbReference type="PROSITE" id="PS50927">
    <property type="entry name" value="BULB_LECTIN"/>
    <property type="match status" value="1"/>
</dbReference>
<evidence type="ECO:0000256" key="1">
    <source>
        <dbReference type="ARBA" id="ARBA00022729"/>
    </source>
</evidence>
<feature type="signal peptide" evidence="2">
    <location>
        <begin position="1"/>
        <end position="27"/>
    </location>
</feature>
<sequence>MLVATMRNHLVELVLLLLPVAITTAVAAVAAAAASKPNGNINLNSTLTAQENSSYWLSPSGDFAFGFIPLPSNPFLFLLAVYYANLSSSPTIIWIPFRNQTFSLNSSVVLTADGQLSLRDPSGAEVWNPSVQNAAYAAMLDSGNFVLASSDGTYLWESFSSPVDTILPTQSLLPDSKLIAKLADDDFNEGRFEIIMQGDGGLYFYSIAVPTGFLYSQYWDTNTNISNSRLFFNSTGRIDVVSATGEVISTLTTAVTKSTADFYHRGTIDPDGVFRHYVHQKPSTDGTAGEWKVMDFKPADICRALMTNVGSGVCGFNSYCGYDYSGMVACQCPEGYSWVDPKRTYKGCKPDFAMPSCNDGAQNVGFKMVAVSNLDFPLDDYDQFNPMNEDDCAQLCLNDCFCVASISDGVGNCWKKKFPLSNGVKGAYVRRTAFLKVGKNDTLPSYPPTAS</sequence>
<dbReference type="Gene3D" id="2.90.10.10">
    <property type="entry name" value="Bulb-type lectin domain"/>
    <property type="match status" value="2"/>
</dbReference>
<name>A0A835QC94_VANPL</name>
<reference evidence="4 5" key="1">
    <citation type="journal article" date="2020" name="Nat. Food">
        <title>A phased Vanilla planifolia genome enables genetic improvement of flavour and production.</title>
        <authorList>
            <person name="Hasing T."/>
            <person name="Tang H."/>
            <person name="Brym M."/>
            <person name="Khazi F."/>
            <person name="Huang T."/>
            <person name="Chambers A.H."/>
        </authorList>
    </citation>
    <scope>NUCLEOTIDE SEQUENCE [LARGE SCALE GENOMIC DNA]</scope>
    <source>
        <tissue evidence="4">Leaf</tissue>
    </source>
</reference>
<proteinExistence type="predicted"/>
<dbReference type="PANTHER" id="PTHR47976:SF108">
    <property type="entry name" value="G-TYPE LECTIN S-RECEPTOR-LIKE SERINE_THREONINE-PROTEIN KINASE LECRK1"/>
    <property type="match status" value="1"/>
</dbReference>
<dbReference type="Proteomes" id="UP000636800">
    <property type="component" value="Unassembled WGS sequence"/>
</dbReference>
<feature type="domain" description="Bulb-type lectin" evidence="3">
    <location>
        <begin position="40"/>
        <end position="160"/>
    </location>
</feature>
<keyword evidence="5" id="KW-1185">Reference proteome</keyword>
<dbReference type="InterPro" id="IPR051343">
    <property type="entry name" value="G-type_lectin_kinases/EP1-like"/>
</dbReference>
<dbReference type="GO" id="GO:0051707">
    <property type="term" value="P:response to other organism"/>
    <property type="evidence" value="ECO:0007669"/>
    <property type="project" value="UniProtKB-ARBA"/>
</dbReference>
<dbReference type="SUPFAM" id="SSF51110">
    <property type="entry name" value="alpha-D-mannose-specific plant lectins"/>
    <property type="match status" value="1"/>
</dbReference>
<gene>
    <name evidence="4" type="ORF">HPP92_017813</name>
</gene>
<organism evidence="4 5">
    <name type="scientific">Vanilla planifolia</name>
    <name type="common">Vanilla</name>
    <dbReference type="NCBI Taxonomy" id="51239"/>
    <lineage>
        <taxon>Eukaryota</taxon>
        <taxon>Viridiplantae</taxon>
        <taxon>Streptophyta</taxon>
        <taxon>Embryophyta</taxon>
        <taxon>Tracheophyta</taxon>
        <taxon>Spermatophyta</taxon>
        <taxon>Magnoliopsida</taxon>
        <taxon>Liliopsida</taxon>
        <taxon>Asparagales</taxon>
        <taxon>Orchidaceae</taxon>
        <taxon>Vanilloideae</taxon>
        <taxon>Vanilleae</taxon>
        <taxon>Vanilla</taxon>
    </lineage>
</organism>
<dbReference type="AlphaFoldDB" id="A0A835QC94"/>
<dbReference type="Pfam" id="PF01453">
    <property type="entry name" value="B_lectin"/>
    <property type="match status" value="1"/>
</dbReference>
<comment type="caution">
    <text evidence="4">The sequence shown here is derived from an EMBL/GenBank/DDBJ whole genome shotgun (WGS) entry which is preliminary data.</text>
</comment>
<dbReference type="PANTHER" id="PTHR47976">
    <property type="entry name" value="G-TYPE LECTIN S-RECEPTOR-LIKE SERINE/THREONINE-PROTEIN KINASE SD2-5"/>
    <property type="match status" value="1"/>
</dbReference>
<dbReference type="InterPro" id="IPR036426">
    <property type="entry name" value="Bulb-type_lectin_dom_sf"/>
</dbReference>
<dbReference type="InterPro" id="IPR001480">
    <property type="entry name" value="Bulb-type_lectin_dom"/>
</dbReference>
<keyword evidence="1 2" id="KW-0732">Signal</keyword>
<evidence type="ECO:0000313" key="5">
    <source>
        <dbReference type="Proteomes" id="UP000636800"/>
    </source>
</evidence>
<dbReference type="SMART" id="SM00108">
    <property type="entry name" value="B_lectin"/>
    <property type="match status" value="1"/>
</dbReference>
<feature type="chain" id="PRO_5032947254" description="Bulb-type lectin domain-containing protein" evidence="2">
    <location>
        <begin position="28"/>
        <end position="451"/>
    </location>
</feature>
<evidence type="ECO:0000259" key="3">
    <source>
        <dbReference type="PROSITE" id="PS50927"/>
    </source>
</evidence>
<dbReference type="EMBL" id="JADCNL010000009">
    <property type="protein sequence ID" value="KAG0466233.1"/>
    <property type="molecule type" value="Genomic_DNA"/>
</dbReference>
<accession>A0A835QC94</accession>
<protein>
    <recommendedName>
        <fullName evidence="3">Bulb-type lectin domain-containing protein</fullName>
    </recommendedName>
</protein>
<dbReference type="CDD" id="cd01098">
    <property type="entry name" value="PAN_AP_plant"/>
    <property type="match status" value="1"/>
</dbReference>
<evidence type="ECO:0000313" key="4">
    <source>
        <dbReference type="EMBL" id="KAG0466233.1"/>
    </source>
</evidence>